<evidence type="ECO:0000313" key="2">
    <source>
        <dbReference type="EMBL" id="TMR19273.1"/>
    </source>
</evidence>
<dbReference type="Gene3D" id="3.30.460.10">
    <property type="entry name" value="Beta Polymerase, domain 2"/>
    <property type="match status" value="1"/>
</dbReference>
<evidence type="ECO:0000313" key="3">
    <source>
        <dbReference type="Proteomes" id="UP000306628"/>
    </source>
</evidence>
<dbReference type="EMBL" id="VCKX01000332">
    <property type="protein sequence ID" value="TMR19273.1"/>
    <property type="molecule type" value="Genomic_DNA"/>
</dbReference>
<dbReference type="GO" id="GO:0016779">
    <property type="term" value="F:nucleotidyltransferase activity"/>
    <property type="evidence" value="ECO:0007669"/>
    <property type="project" value="InterPro"/>
</dbReference>
<dbReference type="CDD" id="cd05403">
    <property type="entry name" value="NT_KNTase_like"/>
    <property type="match status" value="1"/>
</dbReference>
<proteinExistence type="predicted"/>
<gene>
    <name evidence="2" type="ORF">ETD85_53025</name>
</gene>
<feature type="domain" description="Polymerase nucleotidyl transferase" evidence="1">
    <location>
        <begin position="28"/>
        <end position="63"/>
    </location>
</feature>
<protein>
    <submittedName>
        <fullName evidence="2">Nucleotidyltransferase domain-containing protein</fullName>
    </submittedName>
</protein>
<dbReference type="SUPFAM" id="SSF81301">
    <property type="entry name" value="Nucleotidyltransferase"/>
    <property type="match status" value="1"/>
</dbReference>
<reference evidence="2 3" key="1">
    <citation type="submission" date="2019-05" db="EMBL/GenBank/DDBJ databases">
        <title>Draft genome sequence of Nonomuraea zeae DSM 100528.</title>
        <authorList>
            <person name="Saricaoglu S."/>
            <person name="Isik K."/>
        </authorList>
    </citation>
    <scope>NUCLEOTIDE SEQUENCE [LARGE SCALE GENOMIC DNA]</scope>
    <source>
        <strain evidence="2 3">DSM 100528</strain>
    </source>
</reference>
<accession>A0A5S4FH50</accession>
<dbReference type="InterPro" id="IPR002934">
    <property type="entry name" value="Polymerase_NTP_transf_dom"/>
</dbReference>
<name>A0A5S4FH50_9ACTN</name>
<sequence length="266" mass="28773">MTAENAGPPAPLLAAIRSRWLAAATAALRDDPQVAGAALVGSLGAGRADDWSDVDLLVFVDDARIDDGVVTHGLGKPALTFDARHNGPRGTRAISGQYLVDGLPLWADWHLHPVSRASWPADAAVIFDRRAFNQHRLDQHEVNRHHLDRHGFDRHRLDRRGFDRLPVTFAELLAAGEREPPTRKSPADHRALQLALIPIAGKRLARRSPETARMIEFVGGPYAPEATWADHLTTLRQLLGGFAALGLPASVAAAHAHLDLVADALG</sequence>
<dbReference type="Pfam" id="PF01909">
    <property type="entry name" value="NTP_transf_2"/>
    <property type="match status" value="1"/>
</dbReference>
<evidence type="ECO:0000259" key="1">
    <source>
        <dbReference type="Pfam" id="PF01909"/>
    </source>
</evidence>
<dbReference type="RefSeq" id="WP_138697456.1">
    <property type="nucleotide sequence ID" value="NZ_JBHSAZ010000107.1"/>
</dbReference>
<dbReference type="AlphaFoldDB" id="A0A5S4FH50"/>
<dbReference type="OrthoDB" id="3513020at2"/>
<dbReference type="Proteomes" id="UP000306628">
    <property type="component" value="Unassembled WGS sequence"/>
</dbReference>
<comment type="caution">
    <text evidence="2">The sequence shown here is derived from an EMBL/GenBank/DDBJ whole genome shotgun (WGS) entry which is preliminary data.</text>
</comment>
<keyword evidence="2" id="KW-0808">Transferase</keyword>
<keyword evidence="3" id="KW-1185">Reference proteome</keyword>
<dbReference type="InterPro" id="IPR043519">
    <property type="entry name" value="NT_sf"/>
</dbReference>
<organism evidence="2 3">
    <name type="scientific">Nonomuraea zeae</name>
    <dbReference type="NCBI Taxonomy" id="1642303"/>
    <lineage>
        <taxon>Bacteria</taxon>
        <taxon>Bacillati</taxon>
        <taxon>Actinomycetota</taxon>
        <taxon>Actinomycetes</taxon>
        <taxon>Streptosporangiales</taxon>
        <taxon>Streptosporangiaceae</taxon>
        <taxon>Nonomuraea</taxon>
    </lineage>
</organism>